<sequence>MIALPVQGIAGTVMMICGAAPGTGVAAMMSRHAAVKSQVEAQWRTQSQHAHCHDGDAQDAGAAADNASGATLEPEHADHAGQANAADRPDHAGWAVNDMDGDGPGDPGNPDDNGMAHHHANNGCTACASCALGAALPVGPLDLALSHYRHTLPRSASATMADIRLDTLLRPPADRC</sequence>
<accession>A0A562BL31</accession>
<feature type="region of interest" description="Disordered" evidence="1">
    <location>
        <begin position="42"/>
        <end position="114"/>
    </location>
</feature>
<keyword evidence="3" id="KW-1185">Reference proteome</keyword>
<gene>
    <name evidence="2" type="ORF">L602_002200000120</name>
</gene>
<comment type="caution">
    <text evidence="2">The sequence shown here is derived from an EMBL/GenBank/DDBJ whole genome shotgun (WGS) entry which is preliminary data.</text>
</comment>
<organism evidence="2 3">
    <name type="scientific">Cupriavidus gilardii J11</name>
    <dbReference type="NCBI Taxonomy" id="936133"/>
    <lineage>
        <taxon>Bacteria</taxon>
        <taxon>Pseudomonadati</taxon>
        <taxon>Pseudomonadota</taxon>
        <taxon>Betaproteobacteria</taxon>
        <taxon>Burkholderiales</taxon>
        <taxon>Burkholderiaceae</taxon>
        <taxon>Cupriavidus</taxon>
    </lineage>
</organism>
<reference evidence="2 3" key="1">
    <citation type="submission" date="2019-07" db="EMBL/GenBank/DDBJ databases">
        <title>Genome sequencing of lignin-degrading bacterial isolates.</title>
        <authorList>
            <person name="Gladden J."/>
        </authorList>
    </citation>
    <scope>NUCLEOTIDE SEQUENCE [LARGE SCALE GENOMIC DNA]</scope>
    <source>
        <strain evidence="2 3">J11</strain>
    </source>
</reference>
<proteinExistence type="predicted"/>
<evidence type="ECO:0000313" key="3">
    <source>
        <dbReference type="Proteomes" id="UP000318141"/>
    </source>
</evidence>
<dbReference type="EMBL" id="VLJN01000015">
    <property type="protein sequence ID" value="TWG85957.1"/>
    <property type="molecule type" value="Genomic_DNA"/>
</dbReference>
<protein>
    <submittedName>
        <fullName evidence="2">Uncharacterized protein</fullName>
    </submittedName>
</protein>
<name>A0A562BL31_9BURK</name>
<feature type="compositionally biased region" description="Low complexity" evidence="1">
    <location>
        <begin position="58"/>
        <end position="70"/>
    </location>
</feature>
<evidence type="ECO:0000313" key="2">
    <source>
        <dbReference type="EMBL" id="TWG85957.1"/>
    </source>
</evidence>
<dbReference type="AlphaFoldDB" id="A0A562BL31"/>
<dbReference type="Proteomes" id="UP000318141">
    <property type="component" value="Unassembled WGS sequence"/>
</dbReference>
<evidence type="ECO:0000256" key="1">
    <source>
        <dbReference type="SAM" id="MobiDB-lite"/>
    </source>
</evidence>